<organism evidence="6 7">
    <name type="scientific">Desulfobotulus mexicanus</name>
    <dbReference type="NCBI Taxonomy" id="2586642"/>
    <lineage>
        <taxon>Bacteria</taxon>
        <taxon>Pseudomonadati</taxon>
        <taxon>Thermodesulfobacteriota</taxon>
        <taxon>Desulfobacteria</taxon>
        <taxon>Desulfobacterales</taxon>
        <taxon>Desulfobacteraceae</taxon>
        <taxon>Desulfobotulus</taxon>
    </lineage>
</organism>
<dbReference type="RefSeq" id="WP_139445088.1">
    <property type="nucleotide sequence ID" value="NZ_VDMB01000001.1"/>
</dbReference>
<dbReference type="Proteomes" id="UP000321899">
    <property type="component" value="Unassembled WGS sequence"/>
</dbReference>
<proteinExistence type="predicted"/>
<keyword evidence="2" id="KW-0902">Two-component regulatory system</keyword>
<dbReference type="InterPro" id="IPR011006">
    <property type="entry name" value="CheY-like_superfamily"/>
</dbReference>
<name>A0A5Q4VJE1_9BACT</name>
<dbReference type="GO" id="GO:0032993">
    <property type="term" value="C:protein-DNA complex"/>
    <property type="evidence" value="ECO:0007669"/>
    <property type="project" value="TreeGrafter"/>
</dbReference>
<dbReference type="PROSITE" id="PS50110">
    <property type="entry name" value="RESPONSE_REGULATORY"/>
    <property type="match status" value="1"/>
</dbReference>
<dbReference type="EMBL" id="VDMB01000001">
    <property type="protein sequence ID" value="TYT76081.1"/>
    <property type="molecule type" value="Genomic_DNA"/>
</dbReference>
<protein>
    <submittedName>
        <fullName evidence="6">Response regulator</fullName>
    </submittedName>
</protein>
<dbReference type="GO" id="GO:0000976">
    <property type="term" value="F:transcription cis-regulatory region binding"/>
    <property type="evidence" value="ECO:0007669"/>
    <property type="project" value="TreeGrafter"/>
</dbReference>
<keyword evidence="7" id="KW-1185">Reference proteome</keyword>
<evidence type="ECO:0000256" key="4">
    <source>
        <dbReference type="PROSITE-ProRule" id="PRU00169"/>
    </source>
</evidence>
<evidence type="ECO:0000313" key="7">
    <source>
        <dbReference type="Proteomes" id="UP000321899"/>
    </source>
</evidence>
<feature type="domain" description="Response regulatory" evidence="5">
    <location>
        <begin position="4"/>
        <end position="120"/>
    </location>
</feature>
<evidence type="ECO:0000259" key="5">
    <source>
        <dbReference type="PROSITE" id="PS50110"/>
    </source>
</evidence>
<reference evidence="6 7" key="1">
    <citation type="submission" date="2019-06" db="EMBL/GenBank/DDBJ databases">
        <title>Desulfobotulus mexicanus sp. nov., a novel sulfate-reducing bacterium isolated from the sediment of an alkaline crater lake in Mexico.</title>
        <authorList>
            <person name="Hirschler-Rea A."/>
        </authorList>
    </citation>
    <scope>NUCLEOTIDE SEQUENCE [LARGE SCALE GENOMIC DNA]</scope>
    <source>
        <strain evidence="6 7">PAR22N</strain>
    </source>
</reference>
<evidence type="ECO:0000256" key="3">
    <source>
        <dbReference type="ARBA" id="ARBA00023125"/>
    </source>
</evidence>
<dbReference type="Gene3D" id="3.40.50.2300">
    <property type="match status" value="1"/>
</dbReference>
<evidence type="ECO:0000256" key="2">
    <source>
        <dbReference type="ARBA" id="ARBA00023012"/>
    </source>
</evidence>
<dbReference type="InterPro" id="IPR001789">
    <property type="entry name" value="Sig_transdc_resp-reg_receiver"/>
</dbReference>
<dbReference type="Pfam" id="PF00072">
    <property type="entry name" value="Response_reg"/>
    <property type="match status" value="1"/>
</dbReference>
<dbReference type="PANTHER" id="PTHR48111">
    <property type="entry name" value="REGULATOR OF RPOS"/>
    <property type="match status" value="1"/>
</dbReference>
<dbReference type="OrthoDB" id="9788090at2"/>
<dbReference type="GO" id="GO:0000156">
    <property type="term" value="F:phosphorelay response regulator activity"/>
    <property type="evidence" value="ECO:0007669"/>
    <property type="project" value="TreeGrafter"/>
</dbReference>
<evidence type="ECO:0000256" key="1">
    <source>
        <dbReference type="ARBA" id="ARBA00022553"/>
    </source>
</evidence>
<dbReference type="PANTHER" id="PTHR48111:SF40">
    <property type="entry name" value="PHOSPHATE REGULON TRANSCRIPTIONAL REGULATORY PROTEIN PHOB"/>
    <property type="match status" value="1"/>
</dbReference>
<feature type="modified residue" description="4-aspartylphosphate" evidence="4">
    <location>
        <position position="55"/>
    </location>
</feature>
<keyword evidence="3" id="KW-0238">DNA-binding</keyword>
<dbReference type="InterPro" id="IPR039420">
    <property type="entry name" value="WalR-like"/>
</dbReference>
<sequence length="144" mass="15894">MKIRVMLVDDEAPFVDTLAQRLTMRDFIVSKAYNGSQCLEAIAENPHETDVVVLDILMPGLSGIEVLKQIKAINPMMQVVLLSGQATVETAIEGMKQGAHDFLIKPTDAETLTLKIKEAAAVKASHEDRIQKAETDNIIQHKGW</sequence>
<keyword evidence="1 4" id="KW-0597">Phosphoprotein</keyword>
<dbReference type="AlphaFoldDB" id="A0A5Q4VJE1"/>
<accession>A0A5Q4VJE1</accession>
<dbReference type="GO" id="GO:0006355">
    <property type="term" value="P:regulation of DNA-templated transcription"/>
    <property type="evidence" value="ECO:0007669"/>
    <property type="project" value="TreeGrafter"/>
</dbReference>
<dbReference type="GO" id="GO:0005829">
    <property type="term" value="C:cytosol"/>
    <property type="evidence" value="ECO:0007669"/>
    <property type="project" value="TreeGrafter"/>
</dbReference>
<gene>
    <name evidence="6" type="ORF">FIM25_00565</name>
</gene>
<dbReference type="SMART" id="SM00448">
    <property type="entry name" value="REC"/>
    <property type="match status" value="1"/>
</dbReference>
<dbReference type="SUPFAM" id="SSF52172">
    <property type="entry name" value="CheY-like"/>
    <property type="match status" value="1"/>
</dbReference>
<comment type="caution">
    <text evidence="6">The sequence shown here is derived from an EMBL/GenBank/DDBJ whole genome shotgun (WGS) entry which is preliminary data.</text>
</comment>
<evidence type="ECO:0000313" key="6">
    <source>
        <dbReference type="EMBL" id="TYT76081.1"/>
    </source>
</evidence>